<keyword evidence="2" id="KW-0614">Plasmid</keyword>
<accession>A0A1D8KCQ2</accession>
<evidence type="ECO:0000313" key="3">
    <source>
        <dbReference type="Proteomes" id="UP000095342"/>
    </source>
</evidence>
<dbReference type="AlphaFoldDB" id="A0A1D8KCQ2"/>
<feature type="chain" id="PRO_5009109866" evidence="1">
    <location>
        <begin position="24"/>
        <end position="256"/>
    </location>
</feature>
<evidence type="ECO:0000256" key="1">
    <source>
        <dbReference type="SAM" id="SignalP"/>
    </source>
</evidence>
<protein>
    <submittedName>
        <fullName evidence="2">Uncharacterized protein</fullName>
    </submittedName>
</protein>
<dbReference type="Proteomes" id="UP000095342">
    <property type="component" value="Plasmid pAPV6"/>
</dbReference>
<reference evidence="2 3" key="1">
    <citation type="submission" date="2016-09" db="EMBL/GenBank/DDBJ databases">
        <title>Acidihalobacter prosperus V6 (DSM14174).</title>
        <authorList>
            <person name="Khaleque H.N."/>
            <person name="Ramsay J.P."/>
            <person name="Murphy R.J.T."/>
            <person name="Kaksonen A.H."/>
            <person name="Boxall N.J."/>
            <person name="Watkin E.L.J."/>
        </authorList>
    </citation>
    <scope>NUCLEOTIDE SEQUENCE [LARGE SCALE GENOMIC DNA]</scope>
    <source>
        <strain evidence="2 3">V6</strain>
        <plasmid evidence="3">papv6</plasmid>
    </source>
</reference>
<dbReference type="EMBL" id="CP017449">
    <property type="protein sequence ID" value="AOV18723.1"/>
    <property type="molecule type" value="Genomic_DNA"/>
</dbReference>
<organism evidence="2 3">
    <name type="scientific">Acidihalobacter aeolianus</name>
    <dbReference type="NCBI Taxonomy" id="2792603"/>
    <lineage>
        <taxon>Bacteria</taxon>
        <taxon>Pseudomonadati</taxon>
        <taxon>Pseudomonadota</taxon>
        <taxon>Gammaproteobacteria</taxon>
        <taxon>Chromatiales</taxon>
        <taxon>Ectothiorhodospiraceae</taxon>
        <taxon>Acidihalobacter</taxon>
    </lineage>
</organism>
<keyword evidence="3" id="KW-1185">Reference proteome</keyword>
<proteinExistence type="predicted"/>
<geneLocation type="plasmid" evidence="3">
    <name>papv6</name>
</geneLocation>
<sequence>MLIRTVALGAGALLLVTIAPASAHNLGVQGRTFPIGEVDMRLLEAQSLSHVNIKKIDAQMTRSAKEFPDHLKQFVLPAARETKTRWVDPSVVLNRNIEGMHRTAGGQWRWGVLWKQGTVVNPLKYVRPTTALLYINGLSSKQTALAASAVDQWPSRVVVIETQGDPVLLAHQLGMPVYMAKAHSLDRYQVKEVPSLVVPGPLRTGHAYDLRVTSLGLPYTGDNRIIGHILDQTWPADGVSLKLIKGSQKAYGGAAQ</sequence>
<evidence type="ECO:0000313" key="2">
    <source>
        <dbReference type="EMBL" id="AOV18723.1"/>
    </source>
</evidence>
<gene>
    <name evidence="2" type="ORF">BJI67_15880</name>
</gene>
<keyword evidence="1" id="KW-0732">Signal</keyword>
<feature type="signal peptide" evidence="1">
    <location>
        <begin position="1"/>
        <end position="23"/>
    </location>
</feature>
<dbReference type="KEGG" id="aaeo:BJI67_15880"/>
<name>A0A1D8KCQ2_9GAMM</name>